<comment type="caution">
    <text evidence="1">The sequence shown here is derived from an EMBL/GenBank/DDBJ whole genome shotgun (WGS) entry which is preliminary data.</text>
</comment>
<dbReference type="Proteomes" id="UP000036958">
    <property type="component" value="Unassembled WGS sequence"/>
</dbReference>
<evidence type="ECO:0000313" key="2">
    <source>
        <dbReference type="Proteomes" id="UP000036958"/>
    </source>
</evidence>
<gene>
    <name evidence="1" type="ORF">NC99_32760</name>
</gene>
<dbReference type="EMBL" id="LGIA01000175">
    <property type="protein sequence ID" value="KOH43917.1"/>
    <property type="molecule type" value="Genomic_DNA"/>
</dbReference>
<dbReference type="OrthoDB" id="1123052at2"/>
<evidence type="ECO:0000313" key="1">
    <source>
        <dbReference type="EMBL" id="KOH43917.1"/>
    </source>
</evidence>
<keyword evidence="2" id="KW-1185">Reference proteome</keyword>
<dbReference type="STRING" id="1409788.NC99_32760"/>
<protein>
    <submittedName>
        <fullName evidence="1">Uncharacterized protein</fullName>
    </submittedName>
</protein>
<proteinExistence type="predicted"/>
<reference evidence="2" key="1">
    <citation type="submission" date="2015-07" db="EMBL/GenBank/DDBJ databases">
        <title>Genome sequencing of Sunxiuqinia dokdonensis strain SK.</title>
        <authorList>
            <person name="Ahn S."/>
            <person name="Kim B.-C."/>
        </authorList>
    </citation>
    <scope>NUCLEOTIDE SEQUENCE [LARGE SCALE GENOMIC DNA]</scope>
    <source>
        <strain evidence="2">SK</strain>
    </source>
</reference>
<sequence>MREKIELNKIEDSTEKEIIKLLSENEKFMMGDILMKLKLSYQRGHEYLNSLLDKEWVSNTEKAPYYTINVDLK</sequence>
<accession>A0A0L8V6S4</accession>
<name>A0A0L8V6S4_9BACT</name>
<dbReference type="RefSeq" id="WP_053185347.1">
    <property type="nucleotide sequence ID" value="NZ_LGIA01000175.1"/>
</dbReference>
<organism evidence="1 2">
    <name type="scientific">Sunxiuqinia dokdonensis</name>
    <dbReference type="NCBI Taxonomy" id="1409788"/>
    <lineage>
        <taxon>Bacteria</taxon>
        <taxon>Pseudomonadati</taxon>
        <taxon>Bacteroidota</taxon>
        <taxon>Bacteroidia</taxon>
        <taxon>Marinilabiliales</taxon>
        <taxon>Prolixibacteraceae</taxon>
        <taxon>Sunxiuqinia</taxon>
    </lineage>
</organism>
<dbReference type="AlphaFoldDB" id="A0A0L8V6S4"/>